<dbReference type="Gene3D" id="1.10.443.10">
    <property type="entry name" value="Intergrase catalytic core"/>
    <property type="match status" value="1"/>
</dbReference>
<comment type="similarity">
    <text evidence="1">Belongs to the 'phage' integrase family.</text>
</comment>
<dbReference type="Pfam" id="PF00589">
    <property type="entry name" value="Phage_integrase"/>
    <property type="match status" value="1"/>
</dbReference>
<dbReference type="InterPro" id="IPR011010">
    <property type="entry name" value="DNA_brk_join_enz"/>
</dbReference>
<evidence type="ECO:0000259" key="6">
    <source>
        <dbReference type="PROSITE" id="PS51900"/>
    </source>
</evidence>
<dbReference type="InterPro" id="IPR002104">
    <property type="entry name" value="Integrase_catalytic"/>
</dbReference>
<feature type="domain" description="Tyr recombinase" evidence="5">
    <location>
        <begin position="137"/>
        <end position="334"/>
    </location>
</feature>
<evidence type="ECO:0000256" key="3">
    <source>
        <dbReference type="ARBA" id="ARBA00023172"/>
    </source>
</evidence>
<dbReference type="CDD" id="cd00397">
    <property type="entry name" value="DNA_BRE_C"/>
    <property type="match status" value="1"/>
</dbReference>
<dbReference type="EMBL" id="BK015447">
    <property type="protein sequence ID" value="DAE07212.1"/>
    <property type="molecule type" value="Genomic_DNA"/>
</dbReference>
<dbReference type="GO" id="GO:0015074">
    <property type="term" value="P:DNA integration"/>
    <property type="evidence" value="ECO:0007669"/>
    <property type="project" value="InterPro"/>
</dbReference>
<dbReference type="GO" id="GO:0003677">
    <property type="term" value="F:DNA binding"/>
    <property type="evidence" value="ECO:0007669"/>
    <property type="project" value="UniProtKB-UniRule"/>
</dbReference>
<accession>A0A8S5PLZ4</accession>
<feature type="domain" description="Core-binding (CB)" evidence="6">
    <location>
        <begin position="24"/>
        <end position="111"/>
    </location>
</feature>
<evidence type="ECO:0000256" key="1">
    <source>
        <dbReference type="ARBA" id="ARBA00008857"/>
    </source>
</evidence>
<dbReference type="PROSITE" id="PS51900">
    <property type="entry name" value="CB"/>
    <property type="match status" value="1"/>
</dbReference>
<dbReference type="GO" id="GO:0006310">
    <property type="term" value="P:DNA recombination"/>
    <property type="evidence" value="ECO:0007669"/>
    <property type="project" value="UniProtKB-KW"/>
</dbReference>
<dbReference type="SUPFAM" id="SSF56349">
    <property type="entry name" value="DNA breaking-rejoining enzymes"/>
    <property type="match status" value="1"/>
</dbReference>
<evidence type="ECO:0000313" key="7">
    <source>
        <dbReference type="EMBL" id="DAE07212.1"/>
    </source>
</evidence>
<dbReference type="InterPro" id="IPR010998">
    <property type="entry name" value="Integrase_recombinase_N"/>
</dbReference>
<evidence type="ECO:0000256" key="2">
    <source>
        <dbReference type="ARBA" id="ARBA00023125"/>
    </source>
</evidence>
<dbReference type="Gene3D" id="1.10.150.130">
    <property type="match status" value="1"/>
</dbReference>
<proteinExistence type="inferred from homology"/>
<dbReference type="InterPro" id="IPR044068">
    <property type="entry name" value="CB"/>
</dbReference>
<name>A0A8S5PLZ4_9CAUD</name>
<sequence>MTKLGRRTVYNRIYTEEIWAKVNEDNKNLLKDYLAYKTTGGRSPQTIYQYEQMIRLFFCWNYLHNKDTFFVDLKKRQLVSFFNYAITEMGWSSNRISTIKSSLSSMSDYIENVLDDEFPDFRNIVVKLETPVKQTVREKTVMSEEQIQDCLDKLVAAKRYQAACYLALAVSCGARKAELIQFKVNWFTDENIVYGCMWKTPEQIRTKGHGKQGKLLYKFTFIKSFKPYYEMWMKYRKENNIESEWLFIVKNDDDTYRQASISTADSICRTISAFMNTDFYSHCCRHRYVTMMKESKLPDDVIIALVGWEAGSGGAMCATYCDLDTADTLGDYFDENGIKQDIKTGTLNDI</sequence>
<evidence type="ECO:0000256" key="4">
    <source>
        <dbReference type="PROSITE-ProRule" id="PRU01248"/>
    </source>
</evidence>
<organism evidence="7">
    <name type="scientific">Siphoviridae sp. ctOSJ35</name>
    <dbReference type="NCBI Taxonomy" id="2825479"/>
    <lineage>
        <taxon>Viruses</taxon>
        <taxon>Duplodnaviria</taxon>
        <taxon>Heunggongvirae</taxon>
        <taxon>Uroviricota</taxon>
        <taxon>Caudoviricetes</taxon>
    </lineage>
</organism>
<protein>
    <submittedName>
        <fullName evidence="7">Integrase</fullName>
    </submittedName>
</protein>
<keyword evidence="2 4" id="KW-0238">DNA-binding</keyword>
<keyword evidence="3" id="KW-0233">DNA recombination</keyword>
<dbReference type="InterPro" id="IPR013762">
    <property type="entry name" value="Integrase-like_cat_sf"/>
</dbReference>
<dbReference type="PROSITE" id="PS51898">
    <property type="entry name" value="TYR_RECOMBINASE"/>
    <property type="match status" value="1"/>
</dbReference>
<reference evidence="7" key="1">
    <citation type="journal article" date="2021" name="Proc. Natl. Acad. Sci. U.S.A.">
        <title>A Catalog of Tens of Thousands of Viruses from Human Metagenomes Reveals Hidden Associations with Chronic Diseases.</title>
        <authorList>
            <person name="Tisza M.J."/>
            <person name="Buck C.B."/>
        </authorList>
    </citation>
    <scope>NUCLEOTIDE SEQUENCE</scope>
    <source>
        <strain evidence="7">CtOSJ35</strain>
    </source>
</reference>
<evidence type="ECO:0000259" key="5">
    <source>
        <dbReference type="PROSITE" id="PS51898"/>
    </source>
</evidence>